<keyword evidence="1" id="KW-0805">Transcription regulation</keyword>
<dbReference type="InterPro" id="IPR036388">
    <property type="entry name" value="WH-like_DNA-bd_sf"/>
</dbReference>
<dbReference type="RefSeq" id="WP_149113619.1">
    <property type="nucleotide sequence ID" value="NZ_CP042425.1"/>
</dbReference>
<protein>
    <submittedName>
        <fullName evidence="5">ArsR family transcriptional regulator</fullName>
    </submittedName>
</protein>
<organism evidence="5 6">
    <name type="scientific">Limnoglobus roseus</name>
    <dbReference type="NCBI Taxonomy" id="2598579"/>
    <lineage>
        <taxon>Bacteria</taxon>
        <taxon>Pseudomonadati</taxon>
        <taxon>Planctomycetota</taxon>
        <taxon>Planctomycetia</taxon>
        <taxon>Gemmatales</taxon>
        <taxon>Gemmataceae</taxon>
        <taxon>Limnoglobus</taxon>
    </lineage>
</organism>
<sequence>MPHGRQDAGPVETCVTYFAALASPDRLKIVRLLTAGPCCVTEIAQVLSIPPVNLSHHLTVLREAELVVNERRGRMIFYSLRPGVLPAERSPVATQETLDLGCCKLVIPLTTGTETSA</sequence>
<gene>
    <name evidence="5" type="ORF">PX52LOC_06259</name>
</gene>
<dbReference type="PANTHER" id="PTHR43132">
    <property type="entry name" value="ARSENICAL RESISTANCE OPERON REPRESSOR ARSR-RELATED"/>
    <property type="match status" value="1"/>
</dbReference>
<dbReference type="PRINTS" id="PR00778">
    <property type="entry name" value="HTHARSR"/>
</dbReference>
<dbReference type="InterPro" id="IPR001845">
    <property type="entry name" value="HTH_ArsR_DNA-bd_dom"/>
</dbReference>
<feature type="domain" description="HTH arsR-type" evidence="4">
    <location>
        <begin position="6"/>
        <end position="100"/>
    </location>
</feature>
<dbReference type="InterPro" id="IPR011991">
    <property type="entry name" value="ArsR-like_HTH"/>
</dbReference>
<dbReference type="SUPFAM" id="SSF46785">
    <property type="entry name" value="Winged helix' DNA-binding domain"/>
    <property type="match status" value="1"/>
</dbReference>
<evidence type="ECO:0000313" key="6">
    <source>
        <dbReference type="Proteomes" id="UP000324974"/>
    </source>
</evidence>
<reference evidence="6" key="1">
    <citation type="submission" date="2019-08" db="EMBL/GenBank/DDBJ databases">
        <title>Limnoglobus roseus gen. nov., sp. nov., a novel freshwater planctomycete with a giant genome from the family Gemmataceae.</title>
        <authorList>
            <person name="Kulichevskaya I.S."/>
            <person name="Naumoff D.G."/>
            <person name="Miroshnikov K."/>
            <person name="Ivanova A."/>
            <person name="Philippov D.A."/>
            <person name="Hakobyan A."/>
            <person name="Rijpstra I.C."/>
            <person name="Sinninghe Damste J.S."/>
            <person name="Liesack W."/>
            <person name="Dedysh S.N."/>
        </authorList>
    </citation>
    <scope>NUCLEOTIDE SEQUENCE [LARGE SCALE GENOMIC DNA]</scope>
    <source>
        <strain evidence="6">PX52</strain>
    </source>
</reference>
<evidence type="ECO:0000256" key="2">
    <source>
        <dbReference type="ARBA" id="ARBA00023125"/>
    </source>
</evidence>
<evidence type="ECO:0000313" key="5">
    <source>
        <dbReference type="EMBL" id="QEL19199.1"/>
    </source>
</evidence>
<proteinExistence type="predicted"/>
<dbReference type="Pfam" id="PF01022">
    <property type="entry name" value="HTH_5"/>
    <property type="match status" value="1"/>
</dbReference>
<dbReference type="GO" id="GO:0003700">
    <property type="term" value="F:DNA-binding transcription factor activity"/>
    <property type="evidence" value="ECO:0007669"/>
    <property type="project" value="InterPro"/>
</dbReference>
<dbReference type="NCBIfam" id="NF033788">
    <property type="entry name" value="HTH_metalloreg"/>
    <property type="match status" value="1"/>
</dbReference>
<dbReference type="AlphaFoldDB" id="A0A5C1AIE4"/>
<dbReference type="SMART" id="SM00418">
    <property type="entry name" value="HTH_ARSR"/>
    <property type="match status" value="1"/>
</dbReference>
<dbReference type="InterPro" id="IPR036390">
    <property type="entry name" value="WH_DNA-bd_sf"/>
</dbReference>
<dbReference type="PROSITE" id="PS50987">
    <property type="entry name" value="HTH_ARSR_2"/>
    <property type="match status" value="1"/>
</dbReference>
<dbReference type="KEGG" id="lrs:PX52LOC_06259"/>
<evidence type="ECO:0000259" key="4">
    <source>
        <dbReference type="PROSITE" id="PS50987"/>
    </source>
</evidence>
<dbReference type="CDD" id="cd00090">
    <property type="entry name" value="HTH_ARSR"/>
    <property type="match status" value="1"/>
</dbReference>
<keyword evidence="6" id="KW-1185">Reference proteome</keyword>
<evidence type="ECO:0000256" key="1">
    <source>
        <dbReference type="ARBA" id="ARBA00023015"/>
    </source>
</evidence>
<dbReference type="GO" id="GO:0003677">
    <property type="term" value="F:DNA binding"/>
    <property type="evidence" value="ECO:0007669"/>
    <property type="project" value="UniProtKB-KW"/>
</dbReference>
<keyword evidence="2" id="KW-0238">DNA-binding</keyword>
<dbReference type="Proteomes" id="UP000324974">
    <property type="component" value="Chromosome"/>
</dbReference>
<dbReference type="PANTHER" id="PTHR43132:SF2">
    <property type="entry name" value="ARSENICAL RESISTANCE OPERON REPRESSOR ARSR-RELATED"/>
    <property type="match status" value="1"/>
</dbReference>
<dbReference type="OrthoDB" id="9800150at2"/>
<name>A0A5C1AIE4_9BACT</name>
<dbReference type="Gene3D" id="1.10.10.10">
    <property type="entry name" value="Winged helix-like DNA-binding domain superfamily/Winged helix DNA-binding domain"/>
    <property type="match status" value="1"/>
</dbReference>
<dbReference type="InterPro" id="IPR051011">
    <property type="entry name" value="Metal_resp_trans_reg"/>
</dbReference>
<evidence type="ECO:0000256" key="3">
    <source>
        <dbReference type="ARBA" id="ARBA00023163"/>
    </source>
</evidence>
<keyword evidence="3" id="KW-0804">Transcription</keyword>
<dbReference type="EMBL" id="CP042425">
    <property type="protein sequence ID" value="QEL19199.1"/>
    <property type="molecule type" value="Genomic_DNA"/>
</dbReference>
<accession>A0A5C1AIE4</accession>